<keyword evidence="1" id="KW-1133">Transmembrane helix</keyword>
<gene>
    <name evidence="2" type="ORF">KEG57_54310</name>
</gene>
<dbReference type="AlphaFoldDB" id="A0A9X3XHN3"/>
<evidence type="ECO:0000313" key="2">
    <source>
        <dbReference type="EMBL" id="MDC3989545.1"/>
    </source>
</evidence>
<sequence>MNPFQGPETAALTGALGGAAAFVVGMGARALGTAFSARREARAARHALGEPRTALAGLDPAANVTLEGVLEVVGEPGARFEDGAPAAAATAAGRFCEANTRAARLRLVMRDGTVDLRGKTLVVAGSRETRDDSIDALPAEVAARIHAACGDRDPLPAGPLRMRSIAHGDRVVVAGKLVRAEEASAAAGYREGGAPWTLVPAGATDRSLEVLPIAFAGLPAVSGVLGAAFSRRRLRKMGPFAAQAAVFGAAICMGKASYDARAFAARVEAEAEANAQKKAEAQLGDPASCKELAGQYTSAMDRVSTCTHDNDCRATLRGDQWYDLDGCFRFENRQTSTEEADRLARAWLEARCVTNYEVCSAQPTAMCRQGRCVERPPHPVPETWTRREFARLFTFFAPPDVDTTRRNGFECGPGARITLHRHDFEASFTLGQYGLELGGSTTPVRIGSYHAVTKRMDATELAMPQGYTQGFFVAFDEKEAVCPPFCLPVLGGGDSVGHLYFQARCHTAEACEEAYWILETLAPF</sequence>
<comment type="caution">
    <text evidence="2">The sequence shown here is derived from an EMBL/GenBank/DDBJ whole genome shotgun (WGS) entry which is preliminary data.</text>
</comment>
<evidence type="ECO:0000256" key="1">
    <source>
        <dbReference type="SAM" id="Phobius"/>
    </source>
</evidence>
<reference evidence="2 3" key="1">
    <citation type="submission" date="2021-04" db="EMBL/GenBank/DDBJ databases">
        <title>Genome analysis of Polyangium sp.</title>
        <authorList>
            <person name="Li Y."/>
            <person name="Wang J."/>
        </authorList>
    </citation>
    <scope>NUCLEOTIDE SEQUENCE [LARGE SCALE GENOMIC DNA]</scope>
    <source>
        <strain evidence="2 3">SDU14</strain>
    </source>
</reference>
<keyword evidence="1" id="KW-0472">Membrane</keyword>
<evidence type="ECO:0000313" key="3">
    <source>
        <dbReference type="Proteomes" id="UP001151081"/>
    </source>
</evidence>
<keyword evidence="3" id="KW-1185">Reference proteome</keyword>
<keyword evidence="1" id="KW-0812">Transmembrane</keyword>
<protein>
    <submittedName>
        <fullName evidence="2">Uncharacterized protein</fullName>
    </submittedName>
</protein>
<name>A0A9X3XHN3_9BACT</name>
<dbReference type="Proteomes" id="UP001151081">
    <property type="component" value="Unassembled WGS sequence"/>
</dbReference>
<feature type="transmembrane region" description="Helical" evidence="1">
    <location>
        <begin position="210"/>
        <end position="229"/>
    </location>
</feature>
<dbReference type="RefSeq" id="WP_272460074.1">
    <property type="nucleotide sequence ID" value="NZ_JAGTJJ010000122.1"/>
</dbReference>
<accession>A0A9X3XHN3</accession>
<organism evidence="2 3">
    <name type="scientific">Polyangium jinanense</name>
    <dbReference type="NCBI Taxonomy" id="2829994"/>
    <lineage>
        <taxon>Bacteria</taxon>
        <taxon>Pseudomonadati</taxon>
        <taxon>Myxococcota</taxon>
        <taxon>Polyangia</taxon>
        <taxon>Polyangiales</taxon>
        <taxon>Polyangiaceae</taxon>
        <taxon>Polyangium</taxon>
    </lineage>
</organism>
<dbReference type="EMBL" id="JAGTJJ010000122">
    <property type="protein sequence ID" value="MDC3989545.1"/>
    <property type="molecule type" value="Genomic_DNA"/>
</dbReference>
<proteinExistence type="predicted"/>